<gene>
    <name evidence="2" type="ORF">MAU_3830</name>
</gene>
<feature type="transmembrane region" description="Helical" evidence="1">
    <location>
        <begin position="182"/>
        <end position="204"/>
    </location>
</feature>
<name>N9TR13_9BACT</name>
<comment type="caution">
    <text evidence="2">The sequence shown here is derived from an EMBL/GenBank/DDBJ whole genome shotgun (WGS) entry which is preliminary data.</text>
</comment>
<keyword evidence="1" id="KW-0472">Membrane</keyword>
<dbReference type="EMBL" id="AORI01000011">
    <property type="protein sequence ID" value="ENY68594.1"/>
    <property type="molecule type" value="Genomic_DNA"/>
</dbReference>
<dbReference type="Proteomes" id="UP000013131">
    <property type="component" value="Unassembled WGS sequence"/>
</dbReference>
<feature type="transmembrane region" description="Helical" evidence="1">
    <location>
        <begin position="59"/>
        <end position="81"/>
    </location>
</feature>
<dbReference type="RefSeq" id="WP_004424637.1">
    <property type="nucleotide sequence ID" value="NZ_AORI01000011.1"/>
</dbReference>
<reference evidence="2 3" key="1">
    <citation type="journal article" date="2013" name="Genome Announc.">
        <title>Draft Genome Sequences of Mycoplasma auris and Mycoplasma yeatsii, Two Species of the Ear Canal of Caprinae.</title>
        <authorList>
            <person name="Dordet-Frisoni E."/>
            <person name="Baranowski E."/>
            <person name="Barre A."/>
            <person name="Blanchard A."/>
            <person name="Breton M."/>
            <person name="Couture C."/>
            <person name="Dupuy V."/>
            <person name="Gaurivaud P."/>
            <person name="Jacob D."/>
            <person name="Lemaitre C."/>
            <person name="Manso-Silvan L."/>
            <person name="Nikolski M."/>
            <person name="Nouvel L.X."/>
            <person name="Poumarat F."/>
            <person name="Sirand-Pugnet P."/>
            <person name="Thebault P."/>
            <person name="Theil S."/>
            <person name="Thiaucourt F."/>
            <person name="Citti C."/>
            <person name="Tardy F."/>
        </authorList>
    </citation>
    <scope>NUCLEOTIDE SEQUENCE [LARGE SCALE GENOMIC DNA]</scope>
    <source>
        <strain evidence="2 3">15026</strain>
    </source>
</reference>
<protein>
    <submittedName>
        <fullName evidence="2">Uncharacterized protein</fullName>
    </submittedName>
</protein>
<feature type="transmembrane region" description="Helical" evidence="1">
    <location>
        <begin position="224"/>
        <end position="249"/>
    </location>
</feature>
<dbReference type="eggNOG" id="ENOG5030MGW">
    <property type="taxonomic scope" value="Bacteria"/>
</dbReference>
<proteinExistence type="predicted"/>
<evidence type="ECO:0000256" key="1">
    <source>
        <dbReference type="SAM" id="Phobius"/>
    </source>
</evidence>
<evidence type="ECO:0000313" key="2">
    <source>
        <dbReference type="EMBL" id="ENY68594.1"/>
    </source>
</evidence>
<organism evidence="2 3">
    <name type="scientific">Metamycoplasma auris 15026</name>
    <dbReference type="NCBI Taxonomy" id="1188233"/>
    <lineage>
        <taxon>Bacteria</taxon>
        <taxon>Bacillati</taxon>
        <taxon>Mycoplasmatota</taxon>
        <taxon>Mycoplasmoidales</taxon>
        <taxon>Metamycoplasmataceae</taxon>
        <taxon>Metamycoplasma</taxon>
    </lineage>
</organism>
<dbReference type="OrthoDB" id="398060at2"/>
<dbReference type="PATRIC" id="fig|1188233.3.peg.368"/>
<sequence>MNNRKMELKKLKKHELYANWYPILILTAIFATWLLIIYMVAIFKNKYFENGILGLTNDIIASVITGLISGILTILFAFIFLDLVKRSFIKDYFSYYCYLNSLRNKTKYTFFKDSKIPKDLYLKNAEQMTKSTFVSIVASILNYSIMSPHYKNLINEIDSDFALHAFLTPNFNKQRKVAISKIVIFDLVIPFLIMSFLLAVIIWINKEPIRENLGSSLEMEEDISISAVTRILIILLTTVFSLMLSISIYEFYILNKIKNYNSYNDFYFLSFNNYDYKKLNSSLIKR</sequence>
<keyword evidence="1" id="KW-1133">Transmembrane helix</keyword>
<keyword evidence="1" id="KW-0812">Transmembrane</keyword>
<keyword evidence="3" id="KW-1185">Reference proteome</keyword>
<feature type="transmembrane region" description="Helical" evidence="1">
    <location>
        <begin position="20"/>
        <end position="43"/>
    </location>
</feature>
<dbReference type="AlphaFoldDB" id="N9TR13"/>
<accession>N9TR13</accession>
<evidence type="ECO:0000313" key="3">
    <source>
        <dbReference type="Proteomes" id="UP000013131"/>
    </source>
</evidence>